<dbReference type="PANTHER" id="PTHR30055:SF234">
    <property type="entry name" value="HTH-TYPE TRANSCRIPTIONAL REGULATOR BETI"/>
    <property type="match status" value="1"/>
</dbReference>
<feature type="region of interest" description="Disordered" evidence="5">
    <location>
        <begin position="1"/>
        <end position="25"/>
    </location>
</feature>
<dbReference type="InterPro" id="IPR041490">
    <property type="entry name" value="KstR2_TetR_C"/>
</dbReference>
<dbReference type="Proteomes" id="UP001526201">
    <property type="component" value="Unassembled WGS sequence"/>
</dbReference>
<dbReference type="InterPro" id="IPR001647">
    <property type="entry name" value="HTH_TetR"/>
</dbReference>
<keyword evidence="2 4" id="KW-0238">DNA-binding</keyword>
<dbReference type="SUPFAM" id="SSF46689">
    <property type="entry name" value="Homeodomain-like"/>
    <property type="match status" value="1"/>
</dbReference>
<accession>A0ABT3C687</accession>
<dbReference type="Gene3D" id="1.10.10.60">
    <property type="entry name" value="Homeodomain-like"/>
    <property type="match status" value="1"/>
</dbReference>
<dbReference type="InterPro" id="IPR009057">
    <property type="entry name" value="Homeodomain-like_sf"/>
</dbReference>
<keyword evidence="3" id="KW-0804">Transcription</keyword>
<evidence type="ECO:0000256" key="4">
    <source>
        <dbReference type="PROSITE-ProRule" id="PRU00335"/>
    </source>
</evidence>
<reference evidence="7 8" key="1">
    <citation type="journal article" date="2022" name="BMC Genomics">
        <title>Comparative genome analysis of mycobacteria focusing on tRNA and non-coding RNA.</title>
        <authorList>
            <person name="Behra P.R.K."/>
            <person name="Pettersson B.M.F."/>
            <person name="Ramesh M."/>
            <person name="Das S."/>
            <person name="Dasgupta S."/>
            <person name="Kirsebom L.A."/>
        </authorList>
    </citation>
    <scope>NUCLEOTIDE SEQUENCE [LARGE SCALE GENOMIC DNA]</scope>
    <source>
        <strain evidence="7 8">DSM 44078</strain>
    </source>
</reference>
<dbReference type="SUPFAM" id="SSF48498">
    <property type="entry name" value="Tetracyclin repressor-like, C-terminal domain"/>
    <property type="match status" value="1"/>
</dbReference>
<dbReference type="PROSITE" id="PS50977">
    <property type="entry name" value="HTH_TETR_2"/>
    <property type="match status" value="1"/>
</dbReference>
<feature type="compositionally biased region" description="Basic residues" evidence="5">
    <location>
        <begin position="12"/>
        <end position="21"/>
    </location>
</feature>
<organism evidence="7 8">
    <name type="scientific">Mycolicibacterium komossense</name>
    <dbReference type="NCBI Taxonomy" id="1779"/>
    <lineage>
        <taxon>Bacteria</taxon>
        <taxon>Bacillati</taxon>
        <taxon>Actinomycetota</taxon>
        <taxon>Actinomycetes</taxon>
        <taxon>Mycobacteriales</taxon>
        <taxon>Mycobacteriaceae</taxon>
        <taxon>Mycolicibacterium</taxon>
    </lineage>
</organism>
<evidence type="ECO:0000313" key="7">
    <source>
        <dbReference type="EMBL" id="MCV7224979.1"/>
    </source>
</evidence>
<dbReference type="PRINTS" id="PR00455">
    <property type="entry name" value="HTHTETR"/>
</dbReference>
<comment type="caution">
    <text evidence="7">The sequence shown here is derived from an EMBL/GenBank/DDBJ whole genome shotgun (WGS) entry which is preliminary data.</text>
</comment>
<proteinExistence type="predicted"/>
<gene>
    <name evidence="7" type="ORF">H7J73_02850</name>
</gene>
<evidence type="ECO:0000256" key="5">
    <source>
        <dbReference type="SAM" id="MobiDB-lite"/>
    </source>
</evidence>
<name>A0ABT3C687_9MYCO</name>
<dbReference type="Gene3D" id="1.10.357.10">
    <property type="entry name" value="Tetracycline Repressor, domain 2"/>
    <property type="match status" value="1"/>
</dbReference>
<dbReference type="PANTHER" id="PTHR30055">
    <property type="entry name" value="HTH-TYPE TRANSCRIPTIONAL REGULATOR RUTR"/>
    <property type="match status" value="1"/>
</dbReference>
<protein>
    <submittedName>
        <fullName evidence="7">TetR/AcrR family transcriptional regulator</fullName>
    </submittedName>
</protein>
<dbReference type="InterPro" id="IPR050109">
    <property type="entry name" value="HTH-type_TetR-like_transc_reg"/>
</dbReference>
<feature type="domain" description="HTH tetR-type" evidence="6">
    <location>
        <begin position="21"/>
        <end position="81"/>
    </location>
</feature>
<dbReference type="Pfam" id="PF00440">
    <property type="entry name" value="TetR_N"/>
    <property type="match status" value="1"/>
</dbReference>
<dbReference type="InterPro" id="IPR036271">
    <property type="entry name" value="Tet_transcr_reg_TetR-rel_C_sf"/>
</dbReference>
<evidence type="ECO:0000256" key="3">
    <source>
        <dbReference type="ARBA" id="ARBA00023163"/>
    </source>
</evidence>
<evidence type="ECO:0000256" key="2">
    <source>
        <dbReference type="ARBA" id="ARBA00023125"/>
    </source>
</evidence>
<feature type="DNA-binding region" description="H-T-H motif" evidence="4">
    <location>
        <begin position="44"/>
        <end position="63"/>
    </location>
</feature>
<evidence type="ECO:0000313" key="8">
    <source>
        <dbReference type="Proteomes" id="UP001526201"/>
    </source>
</evidence>
<keyword evidence="1" id="KW-0805">Transcription regulation</keyword>
<evidence type="ECO:0000256" key="1">
    <source>
        <dbReference type="ARBA" id="ARBA00023015"/>
    </source>
</evidence>
<dbReference type="Pfam" id="PF17932">
    <property type="entry name" value="TetR_C_24"/>
    <property type="match status" value="1"/>
</dbReference>
<sequence>MTGESDRAPAPHPRRPRGRPGHTRDDVLRHAIGLFNRRGYDAASISDLARELGVTKSAVFYHFDSKESMLAAALDEALDALSDAVADGEQAVGGSGAYDRLRSTVQAAVTILVQHLPAVTLLLRVRGNSPLEQQALKRRRDLDDRIAVLVQNAVQEGGIRGDIAPDVISRLIFGMVNSLTEWYQPGGAVDEGTLAASVTGVLFEGLASDHGR</sequence>
<keyword evidence="8" id="KW-1185">Reference proteome</keyword>
<dbReference type="RefSeq" id="WP_264065729.1">
    <property type="nucleotide sequence ID" value="NZ_JACKTY010000012.1"/>
</dbReference>
<dbReference type="EMBL" id="JACKTY010000012">
    <property type="protein sequence ID" value="MCV7224979.1"/>
    <property type="molecule type" value="Genomic_DNA"/>
</dbReference>
<evidence type="ECO:0000259" key="6">
    <source>
        <dbReference type="PROSITE" id="PS50977"/>
    </source>
</evidence>